<proteinExistence type="predicted"/>
<protein>
    <submittedName>
        <fullName evidence="2">Uncharacterized protein</fullName>
    </submittedName>
</protein>
<name>A0A7G9GAJ3_9FIRM</name>
<evidence type="ECO:0000313" key="2">
    <source>
        <dbReference type="EMBL" id="QNM07825.1"/>
    </source>
</evidence>
<evidence type="ECO:0000313" key="3">
    <source>
        <dbReference type="Proteomes" id="UP000515860"/>
    </source>
</evidence>
<gene>
    <name evidence="2" type="ORF">H9Q79_13005</name>
</gene>
<dbReference type="RefSeq" id="WP_118648752.1">
    <property type="nucleotide sequence ID" value="NZ_CP060635.1"/>
</dbReference>
<evidence type="ECO:0000256" key="1">
    <source>
        <dbReference type="SAM" id="Phobius"/>
    </source>
</evidence>
<organism evidence="2 3">
    <name type="scientific">Wansuia hejianensis</name>
    <dbReference type="NCBI Taxonomy" id="2763667"/>
    <lineage>
        <taxon>Bacteria</taxon>
        <taxon>Bacillati</taxon>
        <taxon>Bacillota</taxon>
        <taxon>Clostridia</taxon>
        <taxon>Lachnospirales</taxon>
        <taxon>Lachnospiraceae</taxon>
        <taxon>Wansuia</taxon>
    </lineage>
</organism>
<dbReference type="KEGG" id="whj:H9Q79_13005"/>
<reference evidence="2 3" key="1">
    <citation type="submission" date="2020-08" db="EMBL/GenBank/DDBJ databases">
        <authorList>
            <person name="Liu C."/>
            <person name="Sun Q."/>
        </authorList>
    </citation>
    <scope>NUCLEOTIDE SEQUENCE [LARGE SCALE GENOMIC DNA]</scope>
    <source>
        <strain evidence="2 3">NSJ-29</strain>
    </source>
</reference>
<keyword evidence="1" id="KW-1133">Transmembrane helix</keyword>
<dbReference type="AlphaFoldDB" id="A0A7G9GAJ3"/>
<feature type="transmembrane region" description="Helical" evidence="1">
    <location>
        <begin position="5"/>
        <end position="26"/>
    </location>
</feature>
<dbReference type="EMBL" id="CP060635">
    <property type="protein sequence ID" value="QNM07825.1"/>
    <property type="molecule type" value="Genomic_DNA"/>
</dbReference>
<keyword evidence="1" id="KW-0472">Membrane</keyword>
<dbReference type="Proteomes" id="UP000515860">
    <property type="component" value="Chromosome"/>
</dbReference>
<sequence>MKRFLIKAGVLIGVFIAGVILFSNILNRKETANTKGMEYPTLPVMYMVEAETTVNRMFGYRQEVEERAERESLTLLPTDRTLTLQLQPFDCKVQGISYQVTSLEDGSLVENGKVKNLTGDGSLQLASFKLDTPILMNQEYMLRFTVDIGAETPVYYYTRLVQRGGLNVGEYLKFVQNFYETCLNKEMSGDLASYLEPDSSASNSSFHNVTIHSSLDQVTWGSLGPELVKKAVPVIKEANETTVSVSMEYLISAKDSEGNTEYYGVQEFYRMRNSQDQIILLDFERSAEQVFDGTLPVLTDTGINLGVTGKDVQYVSNQSADIVAFVTSGELWSYNRSANKATKVFGFRSAGTPDERTENLNHEIKISKVAETGDISFVVFGYMSAGDHEGRLGISVYSYSAEQNVAEEKMFIPVSTSWEVMQQSLSMLSYVNGADMLYLYLGDSLYQINLQDAVCTVLQDDMNPDCFVVSDSQQSVAWMEEMDENSSSHVTVMSLETGKTMEVSAPAGEKVKALGFINEDFVYGLAHDTDIVSDVAGNITFAMYRICIQNIDGEIAKEYQKDGVYVTAVKRKEGLLELERATRTGGGFTPADSDHIMNNIQNTEETVSIRLNVSERKGTQVAIVFTVNGKTKNLLVLKTQYIDKETVPEAVLELPAMSEDVYYVYGKGRLQNIFTKVNDAVKEADEQVGVVLNGRQQYVWERGNTKSSVKLETSGIPEGILQAPIDEASVQQSLGEGYTVLNLTGCSLDNIYYQISNGYPVIAKISAEETAVIIGYDIYNIWLFTPATQEVKPVASDDAETLLASLGNVFVSYREDSDG</sequence>
<keyword evidence="3" id="KW-1185">Reference proteome</keyword>
<accession>A0A7G9GAJ3</accession>
<keyword evidence="1" id="KW-0812">Transmembrane</keyword>